<dbReference type="GO" id="GO:0005737">
    <property type="term" value="C:cytoplasm"/>
    <property type="evidence" value="ECO:0007669"/>
    <property type="project" value="TreeGrafter"/>
</dbReference>
<dbReference type="Pfam" id="PF01979">
    <property type="entry name" value="Amidohydro_1"/>
    <property type="match status" value="1"/>
</dbReference>
<evidence type="ECO:0000259" key="8">
    <source>
        <dbReference type="Pfam" id="PF01979"/>
    </source>
</evidence>
<keyword evidence="6" id="KW-0862">Zinc</keyword>
<evidence type="ECO:0000256" key="4">
    <source>
        <dbReference type="ARBA" id="ARBA00022723"/>
    </source>
</evidence>
<dbReference type="PANTHER" id="PTHR43137">
    <property type="entry name" value="DIHYDROOROTASE"/>
    <property type="match status" value="1"/>
</dbReference>
<sequence>MASMFEGLQLPGGADFHVHLRDGAMMETVVPTIRQGGVDMVYVMPNLLPPITTVAMALEYRKRLQTLAPDVHFLMSLYLHPSITPEVVIEAKKAGIRGIKAHKVYPSGVTTNSSSGVQDLGVFYPVFREMMEQDLVLNLHGECPSRDDVTVLNAEERFLPTLLKLHHDFPRLRIVLEHCSTEAAVAAVFNAGETVVGSITPHHLSLIIDDWAGDSINYCKPVAKTPRDRMALLKAAASGDPKFFLGSDSAPHSIQAKQGGQDGKGKHAAGVWTQPFVLSYALDALEQGCRLGLLDSGQLTKKTLAGFLGEHGRTFYKEASSERRIIVGPSGSTQIPEVVESKDHSVKIIPFRRGQYTRGLDWM</sequence>
<dbReference type="NCBIfam" id="TIGR00856">
    <property type="entry name" value="pyrC_dimer"/>
    <property type="match status" value="1"/>
</dbReference>
<dbReference type="EMBL" id="CAJPDR010000132">
    <property type="protein sequence ID" value="CAF9920089.1"/>
    <property type="molecule type" value="Genomic_DNA"/>
</dbReference>
<comment type="similarity">
    <text evidence="2">Belongs to the metallo-dependent hydrolases superfamily. DHOase family. Class II DHOase subfamily.</text>
</comment>
<dbReference type="SUPFAM" id="SSF51556">
    <property type="entry name" value="Metallo-dependent hydrolases"/>
    <property type="match status" value="1"/>
</dbReference>
<dbReference type="PROSITE" id="PS00482">
    <property type="entry name" value="DIHYDROOROTASE_1"/>
    <property type="match status" value="1"/>
</dbReference>
<protein>
    <recommendedName>
        <fullName evidence="3">dihydroorotase</fullName>
        <ecNumber evidence="3">3.5.2.3</ecNumber>
    </recommendedName>
</protein>
<proteinExistence type="inferred from homology"/>
<dbReference type="UniPathway" id="UPA00070">
    <property type="reaction ID" value="UER00117"/>
</dbReference>
<dbReference type="GO" id="GO:0046872">
    <property type="term" value="F:metal ion binding"/>
    <property type="evidence" value="ECO:0007669"/>
    <property type="project" value="UniProtKB-KW"/>
</dbReference>
<evidence type="ECO:0000313" key="9">
    <source>
        <dbReference type="EMBL" id="CAF9920089.1"/>
    </source>
</evidence>
<evidence type="ECO:0000256" key="6">
    <source>
        <dbReference type="ARBA" id="ARBA00022833"/>
    </source>
</evidence>
<dbReference type="Proteomes" id="UP000664203">
    <property type="component" value="Unassembled WGS sequence"/>
</dbReference>
<dbReference type="InterPro" id="IPR004721">
    <property type="entry name" value="DHOdimr"/>
</dbReference>
<name>A0A8H3F8T5_9LECA</name>
<dbReference type="EC" id="3.5.2.3" evidence="3"/>
<evidence type="ECO:0000256" key="3">
    <source>
        <dbReference type="ARBA" id="ARBA00012860"/>
    </source>
</evidence>
<evidence type="ECO:0000256" key="7">
    <source>
        <dbReference type="ARBA" id="ARBA00022975"/>
    </source>
</evidence>
<dbReference type="OrthoDB" id="1670005at2759"/>
<dbReference type="InterPro" id="IPR032466">
    <property type="entry name" value="Metal_Hydrolase"/>
</dbReference>
<accession>A0A8H3F8T5</accession>
<dbReference type="InterPro" id="IPR006680">
    <property type="entry name" value="Amidohydro-rel"/>
</dbReference>
<keyword evidence="7" id="KW-0665">Pyrimidine biosynthesis</keyword>
<dbReference type="PIRSF" id="PIRSF001237">
    <property type="entry name" value="DHOdimr"/>
    <property type="match status" value="1"/>
</dbReference>
<dbReference type="Gene3D" id="3.20.20.140">
    <property type="entry name" value="Metal-dependent hydrolases"/>
    <property type="match status" value="1"/>
</dbReference>
<keyword evidence="5" id="KW-0378">Hydrolase</keyword>
<keyword evidence="4" id="KW-0479">Metal-binding</keyword>
<keyword evidence="10" id="KW-1185">Reference proteome</keyword>
<dbReference type="GO" id="GO:0004151">
    <property type="term" value="F:dihydroorotase activity"/>
    <property type="evidence" value="ECO:0007669"/>
    <property type="project" value="UniProtKB-EC"/>
</dbReference>
<dbReference type="HAMAP" id="MF_00219">
    <property type="entry name" value="PyrC_classII"/>
    <property type="match status" value="1"/>
</dbReference>
<feature type="domain" description="Amidohydrolase-related" evidence="8">
    <location>
        <begin position="10"/>
        <end position="255"/>
    </location>
</feature>
<evidence type="ECO:0000256" key="2">
    <source>
        <dbReference type="ARBA" id="ARBA00005631"/>
    </source>
</evidence>
<dbReference type="InterPro" id="IPR002195">
    <property type="entry name" value="Dihydroorotase_CS"/>
</dbReference>
<evidence type="ECO:0000256" key="5">
    <source>
        <dbReference type="ARBA" id="ARBA00022801"/>
    </source>
</evidence>
<comment type="pathway">
    <text evidence="1">Pyrimidine metabolism; UMP biosynthesis via de novo pathway; (S)-dihydroorotate from bicarbonate: step 3/3.</text>
</comment>
<dbReference type="GO" id="GO:0006207">
    <property type="term" value="P:'de novo' pyrimidine nucleobase biosynthetic process"/>
    <property type="evidence" value="ECO:0007669"/>
    <property type="project" value="TreeGrafter"/>
</dbReference>
<dbReference type="PANTHER" id="PTHR43137:SF1">
    <property type="entry name" value="DIHYDROOROTASE"/>
    <property type="match status" value="1"/>
</dbReference>
<dbReference type="GO" id="GO:0044205">
    <property type="term" value="P:'de novo' UMP biosynthetic process"/>
    <property type="evidence" value="ECO:0007669"/>
    <property type="project" value="UniProtKB-UniPathway"/>
</dbReference>
<comment type="caution">
    <text evidence="9">The sequence shown here is derived from an EMBL/GenBank/DDBJ whole genome shotgun (WGS) entry which is preliminary data.</text>
</comment>
<gene>
    <name evidence="9" type="ORF">ALECFALPRED_001424</name>
</gene>
<dbReference type="AlphaFoldDB" id="A0A8H3F8T5"/>
<evidence type="ECO:0000256" key="1">
    <source>
        <dbReference type="ARBA" id="ARBA00004880"/>
    </source>
</evidence>
<reference evidence="9" key="1">
    <citation type="submission" date="2021-03" db="EMBL/GenBank/DDBJ databases">
        <authorList>
            <person name="Tagirdzhanova G."/>
        </authorList>
    </citation>
    <scope>NUCLEOTIDE SEQUENCE</scope>
</reference>
<dbReference type="PROSITE" id="PS00483">
    <property type="entry name" value="DIHYDROOROTASE_2"/>
    <property type="match status" value="1"/>
</dbReference>
<organism evidence="9 10">
    <name type="scientific">Alectoria fallacina</name>
    <dbReference type="NCBI Taxonomy" id="1903189"/>
    <lineage>
        <taxon>Eukaryota</taxon>
        <taxon>Fungi</taxon>
        <taxon>Dikarya</taxon>
        <taxon>Ascomycota</taxon>
        <taxon>Pezizomycotina</taxon>
        <taxon>Lecanoromycetes</taxon>
        <taxon>OSLEUM clade</taxon>
        <taxon>Lecanoromycetidae</taxon>
        <taxon>Lecanorales</taxon>
        <taxon>Lecanorineae</taxon>
        <taxon>Parmeliaceae</taxon>
        <taxon>Alectoria</taxon>
    </lineage>
</organism>
<evidence type="ECO:0000313" key="10">
    <source>
        <dbReference type="Proteomes" id="UP000664203"/>
    </source>
</evidence>